<feature type="transmembrane region" description="Helical" evidence="1">
    <location>
        <begin position="31"/>
        <end position="53"/>
    </location>
</feature>
<dbReference type="AlphaFoldDB" id="A0A3S4U453"/>
<sequence length="57" mass="6325">MSSSAIIMMIIALGVIWGGFFLPLSDYQKKIIKLSTALCQSAVVFYLLLSLLLNKFL</sequence>
<dbReference type="NCBIfam" id="NF033493">
    <property type="entry name" value="MetS_like_NSS"/>
    <property type="match status" value="1"/>
</dbReference>
<keyword evidence="1" id="KW-0472">Membrane</keyword>
<dbReference type="STRING" id="758.GCA_000730685_01851"/>
<dbReference type="EMBL" id="LR134405">
    <property type="protein sequence ID" value="VEH65019.1"/>
    <property type="molecule type" value="Genomic_DNA"/>
</dbReference>
<evidence type="ECO:0000313" key="2">
    <source>
        <dbReference type="EMBL" id="VEH65019.1"/>
    </source>
</evidence>
<reference evidence="2 3" key="1">
    <citation type="submission" date="2018-12" db="EMBL/GenBank/DDBJ databases">
        <authorList>
            <consortium name="Pathogen Informatics"/>
        </authorList>
    </citation>
    <scope>NUCLEOTIDE SEQUENCE [LARGE SCALE GENOMIC DNA]</scope>
    <source>
        <strain evidence="2 3">NCTC8284</strain>
    </source>
</reference>
<evidence type="ECO:0000313" key="3">
    <source>
        <dbReference type="Proteomes" id="UP000278733"/>
    </source>
</evidence>
<evidence type="ECO:0000256" key="1">
    <source>
        <dbReference type="SAM" id="Phobius"/>
    </source>
</evidence>
<feature type="transmembrane region" description="Helical" evidence="1">
    <location>
        <begin position="6"/>
        <end position="24"/>
    </location>
</feature>
<dbReference type="KEGG" id="rpne:NCTC8284_00153"/>
<organism evidence="2 3">
    <name type="scientific">Rodentibacter pneumotropicus</name>
    <dbReference type="NCBI Taxonomy" id="758"/>
    <lineage>
        <taxon>Bacteria</taxon>
        <taxon>Pseudomonadati</taxon>
        <taxon>Pseudomonadota</taxon>
        <taxon>Gammaproteobacteria</taxon>
        <taxon>Pasteurellales</taxon>
        <taxon>Pasteurellaceae</taxon>
        <taxon>Rodentibacter</taxon>
    </lineage>
</organism>
<accession>A0A3S4U453</accession>
<gene>
    <name evidence="2" type="ORF">NCTC8284_00153</name>
</gene>
<proteinExistence type="predicted"/>
<keyword evidence="1" id="KW-0812">Transmembrane</keyword>
<keyword evidence="1" id="KW-1133">Transmembrane helix</keyword>
<name>A0A3S4U453_9PAST</name>
<protein>
    <submittedName>
        <fullName evidence="2">Uncharacterized protein</fullName>
    </submittedName>
</protein>
<dbReference type="Proteomes" id="UP000278733">
    <property type="component" value="Chromosome"/>
</dbReference>